<sequence>MPKLTPWLWFDMNAEDAAEFYTSVFPNSRIGKITRYIEGAPVPAGTVMTVEMILDGQTFYGLNGGPQFPFTEAVSFQIDCDSQDEVDYYWKTLTEGGGEESQCGWCKDKFGLSWQVVPRQLDELLDSPDPAVVERVTAAMMKMRKIEVPELEAAARG</sequence>
<evidence type="ECO:0000313" key="3">
    <source>
        <dbReference type="Proteomes" id="UP001331936"/>
    </source>
</evidence>
<dbReference type="CDD" id="cd06588">
    <property type="entry name" value="PhnB_like"/>
    <property type="match status" value="1"/>
</dbReference>
<dbReference type="Gene3D" id="3.10.180.10">
    <property type="entry name" value="2,3-Dihydroxybiphenyl 1,2-Dioxygenase, domain 1"/>
    <property type="match status" value="1"/>
</dbReference>
<evidence type="ECO:0000259" key="1">
    <source>
        <dbReference type="Pfam" id="PF06983"/>
    </source>
</evidence>
<feature type="domain" description="PhnB-like" evidence="1">
    <location>
        <begin position="3"/>
        <end position="117"/>
    </location>
</feature>
<organism evidence="2 3">
    <name type="scientific">Rhodococcus chondri</name>
    <dbReference type="NCBI Taxonomy" id="3065941"/>
    <lineage>
        <taxon>Bacteria</taxon>
        <taxon>Bacillati</taxon>
        <taxon>Actinomycetota</taxon>
        <taxon>Actinomycetes</taxon>
        <taxon>Mycobacteriales</taxon>
        <taxon>Nocardiaceae</taxon>
        <taxon>Rhodococcus</taxon>
    </lineage>
</organism>
<dbReference type="Pfam" id="PF06983">
    <property type="entry name" value="3-dmu-9_3-mt"/>
    <property type="match status" value="1"/>
</dbReference>
<dbReference type="InterPro" id="IPR029068">
    <property type="entry name" value="Glyas_Bleomycin-R_OHBP_Dase"/>
</dbReference>
<dbReference type="InterPro" id="IPR028973">
    <property type="entry name" value="PhnB-like"/>
</dbReference>
<name>A0ABU7JUH1_9NOCA</name>
<dbReference type="RefSeq" id="WP_330153067.1">
    <property type="nucleotide sequence ID" value="NZ_JAUZMZ010000093.1"/>
</dbReference>
<dbReference type="SUPFAM" id="SSF54593">
    <property type="entry name" value="Glyoxalase/Bleomycin resistance protein/Dihydroxybiphenyl dioxygenase"/>
    <property type="match status" value="1"/>
</dbReference>
<dbReference type="PANTHER" id="PTHR33990:SF2">
    <property type="entry name" value="PHNB-LIKE DOMAIN-CONTAINING PROTEIN"/>
    <property type="match status" value="1"/>
</dbReference>
<proteinExistence type="predicted"/>
<comment type="caution">
    <text evidence="2">The sequence shown here is derived from an EMBL/GenBank/DDBJ whole genome shotgun (WGS) entry which is preliminary data.</text>
</comment>
<dbReference type="EMBL" id="JAUZMZ010000093">
    <property type="protein sequence ID" value="MEE2033673.1"/>
    <property type="molecule type" value="Genomic_DNA"/>
</dbReference>
<protein>
    <submittedName>
        <fullName evidence="2">VOC family protein</fullName>
    </submittedName>
</protein>
<dbReference type="InterPro" id="IPR009725">
    <property type="entry name" value="3_dmu_93_MTrfase"/>
</dbReference>
<accession>A0ABU7JUH1</accession>
<gene>
    <name evidence="2" type="ORF">Q8814_16355</name>
</gene>
<dbReference type="PIRSF" id="PIRSF021700">
    <property type="entry name" value="3_dmu_93_MTrfase"/>
    <property type="match status" value="1"/>
</dbReference>
<evidence type="ECO:0000313" key="2">
    <source>
        <dbReference type="EMBL" id="MEE2033673.1"/>
    </source>
</evidence>
<reference evidence="2 3" key="1">
    <citation type="submission" date="2023-08" db="EMBL/GenBank/DDBJ databases">
        <authorList>
            <person name="Girao M."/>
            <person name="Carvalho M.F."/>
        </authorList>
    </citation>
    <scope>NUCLEOTIDE SEQUENCE [LARGE SCALE GENOMIC DNA]</scope>
    <source>
        <strain evidence="2 3">CC-R104</strain>
    </source>
</reference>
<keyword evidence="3" id="KW-1185">Reference proteome</keyword>
<dbReference type="Proteomes" id="UP001331936">
    <property type="component" value="Unassembled WGS sequence"/>
</dbReference>
<dbReference type="PANTHER" id="PTHR33990">
    <property type="entry name" value="PROTEIN YJDN-RELATED"/>
    <property type="match status" value="1"/>
</dbReference>